<protein>
    <submittedName>
        <fullName evidence="2">Uncharacterized protein</fullName>
    </submittedName>
</protein>
<accession>A0ABW4TBW6</accession>
<gene>
    <name evidence="2" type="ORF">ACFSKW_44790</name>
</gene>
<proteinExistence type="predicted"/>
<evidence type="ECO:0000313" key="3">
    <source>
        <dbReference type="Proteomes" id="UP001597368"/>
    </source>
</evidence>
<comment type="caution">
    <text evidence="2">The sequence shown here is derived from an EMBL/GenBank/DDBJ whole genome shotgun (WGS) entry which is preliminary data.</text>
</comment>
<dbReference type="Proteomes" id="UP001597368">
    <property type="component" value="Unassembled WGS sequence"/>
</dbReference>
<dbReference type="EMBL" id="JBHUFV010000068">
    <property type="protein sequence ID" value="MFD1938614.1"/>
    <property type="molecule type" value="Genomic_DNA"/>
</dbReference>
<name>A0ABW4TBW6_9ACTN</name>
<organism evidence="2 3">
    <name type="scientific">Nonomuraea mangrovi</name>
    <dbReference type="NCBI Taxonomy" id="2316207"/>
    <lineage>
        <taxon>Bacteria</taxon>
        <taxon>Bacillati</taxon>
        <taxon>Actinomycetota</taxon>
        <taxon>Actinomycetes</taxon>
        <taxon>Streptosporangiales</taxon>
        <taxon>Streptosporangiaceae</taxon>
        <taxon>Nonomuraea</taxon>
    </lineage>
</organism>
<evidence type="ECO:0000256" key="1">
    <source>
        <dbReference type="SAM" id="MobiDB-lite"/>
    </source>
</evidence>
<dbReference type="RefSeq" id="WP_379580701.1">
    <property type="nucleotide sequence ID" value="NZ_JBHUFV010000068.1"/>
</dbReference>
<sequence>MLDITTWPGDVDSFVDATIWLVGRMPADPEHFCRSYTSAELDRITTARPRSSSGVGAREMGYRVRYTLATELVNELVEAADGKVLARPACWAGPGPQGQREHGAGTGGGFVEHPPQCLLLQRHVPPPFRRGRRGGGPGQRCL</sequence>
<evidence type="ECO:0000313" key="2">
    <source>
        <dbReference type="EMBL" id="MFD1938614.1"/>
    </source>
</evidence>
<keyword evidence="3" id="KW-1185">Reference proteome</keyword>
<feature type="region of interest" description="Disordered" evidence="1">
    <location>
        <begin position="122"/>
        <end position="142"/>
    </location>
</feature>
<reference evidence="3" key="1">
    <citation type="journal article" date="2019" name="Int. J. Syst. Evol. Microbiol.">
        <title>The Global Catalogue of Microorganisms (GCM) 10K type strain sequencing project: providing services to taxonomists for standard genome sequencing and annotation.</title>
        <authorList>
            <consortium name="The Broad Institute Genomics Platform"/>
            <consortium name="The Broad Institute Genome Sequencing Center for Infectious Disease"/>
            <person name="Wu L."/>
            <person name="Ma J."/>
        </authorList>
    </citation>
    <scope>NUCLEOTIDE SEQUENCE [LARGE SCALE GENOMIC DNA]</scope>
    <source>
        <strain evidence="3">ICMP 6774ER</strain>
    </source>
</reference>